<name>A0A6J7QD50_9ZZZZ</name>
<evidence type="ECO:0000313" key="4">
    <source>
        <dbReference type="EMBL" id="CAB4850931.1"/>
    </source>
</evidence>
<evidence type="ECO:0000313" key="5">
    <source>
        <dbReference type="EMBL" id="CAB5014991.1"/>
    </source>
</evidence>
<dbReference type="EMBL" id="CAESAD010000019">
    <property type="protein sequence ID" value="CAB4345423.1"/>
    <property type="molecule type" value="Genomic_DNA"/>
</dbReference>
<dbReference type="EMBL" id="CAFAAO010000012">
    <property type="protein sequence ID" value="CAB4806659.1"/>
    <property type="molecule type" value="Genomic_DNA"/>
</dbReference>
<reference evidence="5" key="1">
    <citation type="submission" date="2020-05" db="EMBL/GenBank/DDBJ databases">
        <authorList>
            <person name="Chiriac C."/>
            <person name="Salcher M."/>
            <person name="Ghai R."/>
            <person name="Kavagutti S V."/>
        </authorList>
    </citation>
    <scope>NUCLEOTIDE SEQUENCE</scope>
</reference>
<dbReference type="EMBL" id="CAESAI010000077">
    <property type="protein sequence ID" value="CAB4345398.1"/>
    <property type="molecule type" value="Genomic_DNA"/>
</dbReference>
<protein>
    <submittedName>
        <fullName evidence="5">Unannotated protein</fullName>
    </submittedName>
</protein>
<evidence type="ECO:0000313" key="2">
    <source>
        <dbReference type="EMBL" id="CAB4345423.1"/>
    </source>
</evidence>
<dbReference type="AlphaFoldDB" id="A0A6J7QD50"/>
<sequence>MNSYMVVAKFKEGVSQEDIRELVPAEQAKAKLLEENGAIGTIKIAMPKRTVFIEAFGDDETQVNSNIESLPLSKLWNWEIFATTPPAGAPS</sequence>
<evidence type="ECO:0000313" key="3">
    <source>
        <dbReference type="EMBL" id="CAB4806659.1"/>
    </source>
</evidence>
<dbReference type="EMBL" id="CAFBIX010000086">
    <property type="protein sequence ID" value="CAB4850931.1"/>
    <property type="molecule type" value="Genomic_DNA"/>
</dbReference>
<accession>A0A6J7QD50</accession>
<proteinExistence type="predicted"/>
<evidence type="ECO:0000313" key="1">
    <source>
        <dbReference type="EMBL" id="CAB4345398.1"/>
    </source>
</evidence>
<organism evidence="5">
    <name type="scientific">freshwater metagenome</name>
    <dbReference type="NCBI Taxonomy" id="449393"/>
    <lineage>
        <taxon>unclassified sequences</taxon>
        <taxon>metagenomes</taxon>
        <taxon>ecological metagenomes</taxon>
    </lineage>
</organism>
<gene>
    <name evidence="3" type="ORF">UFOPK3037_00995</name>
    <name evidence="4" type="ORF">UFOPK3278_01358</name>
    <name evidence="1" type="ORF">UFOPK3406_01500</name>
    <name evidence="2" type="ORF">UFOPK3925_01577</name>
    <name evidence="5" type="ORF">UFOPK4097_00551</name>
</gene>
<dbReference type="EMBL" id="CAFBPK010000006">
    <property type="protein sequence ID" value="CAB5014991.1"/>
    <property type="molecule type" value="Genomic_DNA"/>
</dbReference>